<proteinExistence type="predicted"/>
<evidence type="ECO:0000313" key="1">
    <source>
        <dbReference type="EnsemblMetazoa" id="AALB014677-PA"/>
    </source>
</evidence>
<dbReference type="Proteomes" id="UP000069272">
    <property type="component" value="Chromosome 3R"/>
</dbReference>
<dbReference type="VEuPathDB" id="VectorBase:AALB014677"/>
<organism evidence="1 2">
    <name type="scientific">Anopheles albimanus</name>
    <name type="common">New world malaria mosquito</name>
    <dbReference type="NCBI Taxonomy" id="7167"/>
    <lineage>
        <taxon>Eukaryota</taxon>
        <taxon>Metazoa</taxon>
        <taxon>Ecdysozoa</taxon>
        <taxon>Arthropoda</taxon>
        <taxon>Hexapoda</taxon>
        <taxon>Insecta</taxon>
        <taxon>Pterygota</taxon>
        <taxon>Neoptera</taxon>
        <taxon>Endopterygota</taxon>
        <taxon>Diptera</taxon>
        <taxon>Nematocera</taxon>
        <taxon>Culicoidea</taxon>
        <taxon>Culicidae</taxon>
        <taxon>Anophelinae</taxon>
        <taxon>Anopheles</taxon>
    </lineage>
</organism>
<dbReference type="EnsemblMetazoa" id="AALB014677-RA">
    <property type="protein sequence ID" value="AALB014677-PA"/>
    <property type="gene ID" value="AALB014677"/>
</dbReference>
<protein>
    <submittedName>
        <fullName evidence="1">Uncharacterized protein</fullName>
    </submittedName>
</protein>
<evidence type="ECO:0000313" key="2">
    <source>
        <dbReference type="Proteomes" id="UP000069272"/>
    </source>
</evidence>
<keyword evidence="2" id="KW-1185">Reference proteome</keyword>
<reference evidence="1 2" key="1">
    <citation type="journal article" date="2017" name="G3 (Bethesda)">
        <title>The Physical Genome Mapping of Anopheles albimanus Corrected Scaffold Misassemblies and Identified Interarm Rearrangements in Genus Anopheles.</title>
        <authorList>
            <person name="Artemov G.N."/>
            <person name="Peery A.N."/>
            <person name="Jiang X."/>
            <person name="Tu Z."/>
            <person name="Stegniy V.N."/>
            <person name="Sharakhova M.V."/>
            <person name="Sharakhov I.V."/>
        </authorList>
    </citation>
    <scope>NUCLEOTIDE SEQUENCE [LARGE SCALE GENOMIC DNA]</scope>
    <source>
        <strain evidence="1 2">ALBI9_A</strain>
    </source>
</reference>
<dbReference type="AlphaFoldDB" id="A0A182FYI8"/>
<reference evidence="1" key="2">
    <citation type="submission" date="2022-08" db="UniProtKB">
        <authorList>
            <consortium name="EnsemblMetazoa"/>
        </authorList>
    </citation>
    <scope>IDENTIFICATION</scope>
    <source>
        <strain evidence="1">STECLA/ALBI9_A</strain>
    </source>
</reference>
<name>A0A182FYI8_ANOAL</name>
<accession>A0A182FYI8</accession>
<sequence>MLTQSMPRYTTSLLSTRLQSFGESISAQYTGMESMCFFVCVIKLLRRLKTGSAKSASSASRILAFANELSNSERNWKEDMVNNGSFGVFSINICNTREPKVGTKDGWFFR</sequence>